<evidence type="ECO:0000313" key="2">
    <source>
        <dbReference type="EMBL" id="AFU60193.1"/>
    </source>
</evidence>
<dbReference type="EMBL" id="CP002408">
    <property type="protein sequence ID" value="AFU60193.1"/>
    <property type="molecule type" value="Genomic_DNA"/>
</dbReference>
<dbReference type="BioCyc" id="CNIT1237085:G1324-3278-MONOMER"/>
<evidence type="ECO:0000313" key="3">
    <source>
        <dbReference type="Proteomes" id="UP000008037"/>
    </source>
</evidence>
<proteinExistence type="predicted"/>
<dbReference type="HOGENOM" id="CLU_020336_13_9_2"/>
<feature type="domain" description="AB hydrolase-1" evidence="1">
    <location>
        <begin position="43"/>
        <end position="276"/>
    </location>
</feature>
<organism evidence="2 3">
    <name type="scientific">Nitrososphaera gargensis (strain Ga9.2)</name>
    <dbReference type="NCBI Taxonomy" id="1237085"/>
    <lineage>
        <taxon>Archaea</taxon>
        <taxon>Nitrososphaerota</taxon>
        <taxon>Nitrososphaeria</taxon>
        <taxon>Nitrososphaerales</taxon>
        <taxon>Nitrososphaeraceae</taxon>
        <taxon>Nitrososphaera</taxon>
    </lineage>
</organism>
<dbReference type="GO" id="GO:0016787">
    <property type="term" value="F:hydrolase activity"/>
    <property type="evidence" value="ECO:0007669"/>
    <property type="project" value="UniProtKB-KW"/>
</dbReference>
<name>K0IL72_NITGG</name>
<dbReference type="SUPFAM" id="SSF53474">
    <property type="entry name" value="alpha/beta-Hydrolases"/>
    <property type="match status" value="1"/>
</dbReference>
<dbReference type="InterPro" id="IPR000073">
    <property type="entry name" value="AB_hydrolase_1"/>
</dbReference>
<dbReference type="Proteomes" id="UP000008037">
    <property type="component" value="Chromosome"/>
</dbReference>
<evidence type="ECO:0000259" key="1">
    <source>
        <dbReference type="Pfam" id="PF00561"/>
    </source>
</evidence>
<dbReference type="InParanoid" id="K0IL72"/>
<dbReference type="Pfam" id="PF00561">
    <property type="entry name" value="Abhydrolase_1"/>
    <property type="match status" value="1"/>
</dbReference>
<gene>
    <name evidence="2" type="ordered locus">Ngar_c32780</name>
</gene>
<dbReference type="KEGG" id="nga:Ngar_c32780"/>
<dbReference type="PRINTS" id="PR00111">
    <property type="entry name" value="ABHYDROLASE"/>
</dbReference>
<dbReference type="STRING" id="1237085.Ngar_c32780"/>
<dbReference type="InterPro" id="IPR029058">
    <property type="entry name" value="AB_hydrolase_fold"/>
</dbReference>
<reference evidence="2 3" key="1">
    <citation type="journal article" date="2012" name="Environ. Microbiol.">
        <title>The genome of the ammonia-oxidizing Candidatus Nitrososphaera gargensis: insights into metabolic versatility and environmental adaptations.</title>
        <authorList>
            <person name="Spang A."/>
            <person name="Poehlein A."/>
            <person name="Offre P."/>
            <person name="Zumbragel S."/>
            <person name="Haider S."/>
            <person name="Rychlik N."/>
            <person name="Nowka B."/>
            <person name="Schmeisser C."/>
            <person name="Lebedeva E.V."/>
            <person name="Rattei T."/>
            <person name="Bohm C."/>
            <person name="Schmid M."/>
            <person name="Galushko A."/>
            <person name="Hatzenpichler R."/>
            <person name="Weinmaier T."/>
            <person name="Daniel R."/>
            <person name="Schleper C."/>
            <person name="Spieck E."/>
            <person name="Streit W."/>
            <person name="Wagner M."/>
        </authorList>
    </citation>
    <scope>NUCLEOTIDE SEQUENCE [LARGE SCALE GENOMIC DNA]</scope>
    <source>
        <strain evidence="3">Ga9.2</strain>
    </source>
</reference>
<dbReference type="PANTHER" id="PTHR46438">
    <property type="entry name" value="ALPHA/BETA-HYDROLASES SUPERFAMILY PROTEIN"/>
    <property type="match status" value="1"/>
</dbReference>
<accession>K0IL72</accession>
<protein>
    <submittedName>
        <fullName evidence="2">Putative alpha/beta hydrolase fold-1</fullName>
    </submittedName>
</protein>
<keyword evidence="3" id="KW-1185">Reference proteome</keyword>
<sequence>MCGTRKCGAVHLKQAFAKAGGLNIRYLEGGSDPADSSRKKRHHVLFIHGLGSSADRWLDIPDALALLDLHTVALDLPGFGMSDKPEDIDYTIDRFVEVVADFMGKAGMGEEGPVSFVGHSLGGYVAAQLAARHRNLIDRLVLIDTSGMLHGPTPLLQQYLEAAMNPSKESVRAVFEQLVADPIRIPDILVNGFIYRINQPGAKHAFKSAFDNSVYNQIGVDALKQIGDSKVPTLIIWGMQDRLIPLEYSRVFQESISGSSVVIVEDAGHAPFAEKPAIVCELLHRFLIIDTQEKKAIT</sequence>
<dbReference type="FunCoup" id="K0IL72">
    <property type="interactions" value="51"/>
</dbReference>
<dbReference type="AlphaFoldDB" id="K0IL72"/>
<keyword evidence="2" id="KW-0378">Hydrolase</keyword>
<dbReference type="Gene3D" id="3.40.50.1820">
    <property type="entry name" value="alpha/beta hydrolase"/>
    <property type="match status" value="1"/>
</dbReference>